<evidence type="ECO:0000313" key="4">
    <source>
        <dbReference type="Proteomes" id="UP000579281"/>
    </source>
</evidence>
<dbReference type="InterPro" id="IPR052404">
    <property type="entry name" value="SPP1-like_terminase"/>
</dbReference>
<dbReference type="PANTHER" id="PTHR41328:SF2">
    <property type="entry name" value="TERMINASE SMALL SUBUNIT"/>
    <property type="match status" value="1"/>
</dbReference>
<dbReference type="EMBL" id="JACHEN010000044">
    <property type="protein sequence ID" value="MBB6218672.1"/>
    <property type="molecule type" value="Genomic_DNA"/>
</dbReference>
<dbReference type="AlphaFoldDB" id="A0A841L6F5"/>
<dbReference type="InterPro" id="IPR005335">
    <property type="entry name" value="Terminase_ssu"/>
</dbReference>
<dbReference type="Gene3D" id="1.10.10.1400">
    <property type="entry name" value="Terminase, small subunit, N-terminal DNA-binding domain, HTH motif"/>
    <property type="match status" value="1"/>
</dbReference>
<dbReference type="PANTHER" id="PTHR41328">
    <property type="entry name" value="TERMINASE SMALL SUBUNIT-RELATED"/>
    <property type="match status" value="1"/>
</dbReference>
<dbReference type="GO" id="GO:0051276">
    <property type="term" value="P:chromosome organization"/>
    <property type="evidence" value="ECO:0007669"/>
    <property type="project" value="InterPro"/>
</dbReference>
<keyword evidence="2" id="KW-0231">Viral genome packaging</keyword>
<sequence length="187" mass="21033">MKLTPKQKIFCDEYLVDLNATQAAIRAGYSERTAKEVGYENLTKPHIQKYIDERMKNRQQRTEITQDKVLQELARVAFARGTDFAKVALRIGYRDIVDKEGKVIGQQPFEYQAVEIINTDDIPEDKRAAIASIKQGTNGIEVKPYDKVKALELLGRHLGMFNDKVELAGEMGVKIIDDIGSGDDEGS</sequence>
<accession>A0A841L6F5</accession>
<keyword evidence="4" id="KW-1185">Reference proteome</keyword>
<proteinExistence type="predicted"/>
<dbReference type="RefSeq" id="WP_330603004.1">
    <property type="nucleotide sequence ID" value="NZ_JACHEN010000044.1"/>
</dbReference>
<name>A0A841L6F5_9FIRM</name>
<gene>
    <name evidence="3" type="ORF">HNQ80_004846</name>
</gene>
<dbReference type="Pfam" id="PF03592">
    <property type="entry name" value="Terminase_2"/>
    <property type="match status" value="1"/>
</dbReference>
<protein>
    <submittedName>
        <fullName evidence="3">Phage terminase small subunit</fullName>
    </submittedName>
</protein>
<reference evidence="3 4" key="1">
    <citation type="submission" date="2020-08" db="EMBL/GenBank/DDBJ databases">
        <title>Genomic Encyclopedia of Type Strains, Phase IV (KMG-IV): sequencing the most valuable type-strain genomes for metagenomic binning, comparative biology and taxonomic classification.</title>
        <authorList>
            <person name="Goeker M."/>
        </authorList>
    </citation>
    <scope>NUCLEOTIDE SEQUENCE [LARGE SCALE GENOMIC DNA]</scope>
    <source>
        <strain evidence="3 4">DSM 103526</strain>
    </source>
</reference>
<dbReference type="InterPro" id="IPR038713">
    <property type="entry name" value="Terminase_Gp1_N_sf"/>
</dbReference>
<comment type="caution">
    <text evidence="3">The sequence shown here is derived from an EMBL/GenBank/DDBJ whole genome shotgun (WGS) entry which is preliminary data.</text>
</comment>
<evidence type="ECO:0000313" key="3">
    <source>
        <dbReference type="EMBL" id="MBB6218672.1"/>
    </source>
</evidence>
<evidence type="ECO:0000256" key="1">
    <source>
        <dbReference type="ARBA" id="ARBA00022612"/>
    </source>
</evidence>
<keyword evidence="1" id="KW-1188">Viral release from host cell</keyword>
<evidence type="ECO:0000256" key="2">
    <source>
        <dbReference type="ARBA" id="ARBA00023219"/>
    </source>
</evidence>
<organism evidence="3 4">
    <name type="scientific">Anaerosolibacter carboniphilus</name>
    <dbReference type="NCBI Taxonomy" id="1417629"/>
    <lineage>
        <taxon>Bacteria</taxon>
        <taxon>Bacillati</taxon>
        <taxon>Bacillota</taxon>
        <taxon>Clostridia</taxon>
        <taxon>Peptostreptococcales</taxon>
        <taxon>Thermotaleaceae</taxon>
        <taxon>Anaerosolibacter</taxon>
    </lineage>
</organism>
<dbReference type="Proteomes" id="UP000579281">
    <property type="component" value="Unassembled WGS sequence"/>
</dbReference>